<gene>
    <name evidence="11 12" type="primary">aroC</name>
    <name evidence="12" type="ORF">H8S18_01520</name>
</gene>
<comment type="subunit">
    <text evidence="11">Homotetramer.</text>
</comment>
<dbReference type="PANTHER" id="PTHR21085:SF0">
    <property type="entry name" value="CHORISMATE SYNTHASE"/>
    <property type="match status" value="1"/>
</dbReference>
<dbReference type="GO" id="GO:0004107">
    <property type="term" value="F:chorismate synthase activity"/>
    <property type="evidence" value="ECO:0007669"/>
    <property type="project" value="UniProtKB-EC"/>
</dbReference>
<feature type="binding site" evidence="11">
    <location>
        <position position="285"/>
    </location>
    <ligand>
        <name>FMN</name>
        <dbReference type="ChEBI" id="CHEBI:58210"/>
    </ligand>
</feature>
<evidence type="ECO:0000256" key="11">
    <source>
        <dbReference type="HAMAP-Rule" id="MF_00300"/>
    </source>
</evidence>
<dbReference type="NCBIfam" id="NF003793">
    <property type="entry name" value="PRK05382.1"/>
    <property type="match status" value="1"/>
</dbReference>
<comment type="similarity">
    <text evidence="2 11">Belongs to the chorismate synthase family.</text>
</comment>
<evidence type="ECO:0000256" key="2">
    <source>
        <dbReference type="ARBA" id="ARBA00008014"/>
    </source>
</evidence>
<evidence type="ECO:0000256" key="3">
    <source>
        <dbReference type="ARBA" id="ARBA00013036"/>
    </source>
</evidence>
<dbReference type="EC" id="4.2.3.5" evidence="3 11"/>
<evidence type="ECO:0000256" key="6">
    <source>
        <dbReference type="ARBA" id="ARBA00022643"/>
    </source>
</evidence>
<dbReference type="Gene3D" id="3.60.150.10">
    <property type="entry name" value="Chorismate synthase AroC"/>
    <property type="match status" value="1"/>
</dbReference>
<dbReference type="InterPro" id="IPR000453">
    <property type="entry name" value="Chorismate_synth"/>
</dbReference>
<feature type="binding site" evidence="11">
    <location>
        <position position="47"/>
    </location>
    <ligand>
        <name>NADP(+)</name>
        <dbReference type="ChEBI" id="CHEBI:58349"/>
    </ligand>
</feature>
<dbReference type="EMBL" id="JACOON010000001">
    <property type="protein sequence ID" value="MBC5647017.1"/>
    <property type="molecule type" value="Genomic_DNA"/>
</dbReference>
<comment type="cofactor">
    <cofactor evidence="11">
        <name>FMNH2</name>
        <dbReference type="ChEBI" id="CHEBI:57618"/>
    </cofactor>
    <text evidence="11">Reduced FMN (FMNH(2)).</text>
</comment>
<proteinExistence type="inferred from homology"/>
<feature type="binding site" evidence="11">
    <location>
        <begin position="125"/>
        <end position="127"/>
    </location>
    <ligand>
        <name>FMN</name>
        <dbReference type="ChEBI" id="CHEBI:58210"/>
    </ligand>
</feature>
<comment type="function">
    <text evidence="11">Catalyzes the anti-1,4-elimination of the C-3 phosphate and the C-6 proR hydrogen from 5-enolpyruvylshikimate-3-phosphate (EPSP) to yield chorismate, which is the branch point compound that serves as the starting substrate for the three terminal pathways of aromatic amino acid biosynthesis. This reaction introduces a second double bond into the aromatic ring system.</text>
</comment>
<dbReference type="PROSITE" id="PS00788">
    <property type="entry name" value="CHORISMATE_SYNTHASE_2"/>
    <property type="match status" value="1"/>
</dbReference>
<keyword evidence="4 11" id="KW-0028">Amino-acid biosynthesis</keyword>
<comment type="caution">
    <text evidence="12">The sequence shown here is derived from an EMBL/GenBank/DDBJ whole genome shotgun (WGS) entry which is preliminary data.</text>
</comment>
<accession>A0ABR7EB59</accession>
<keyword evidence="9 11" id="KW-0057">Aromatic amino acid biosynthesis</keyword>
<dbReference type="Pfam" id="PF01264">
    <property type="entry name" value="Chorismate_synt"/>
    <property type="match status" value="1"/>
</dbReference>
<keyword evidence="6 11" id="KW-0288">FMN</keyword>
<evidence type="ECO:0000256" key="4">
    <source>
        <dbReference type="ARBA" id="ARBA00022605"/>
    </source>
</evidence>
<dbReference type="RefSeq" id="WP_186856544.1">
    <property type="nucleotide sequence ID" value="NZ_JACOON010000001.1"/>
</dbReference>
<dbReference type="NCBIfam" id="TIGR00033">
    <property type="entry name" value="aroC"/>
    <property type="match status" value="1"/>
</dbReference>
<evidence type="ECO:0000256" key="5">
    <source>
        <dbReference type="ARBA" id="ARBA00022630"/>
    </source>
</evidence>
<protein>
    <recommendedName>
        <fullName evidence="3 11">Chorismate synthase</fullName>
        <shortName evidence="11">CS</shortName>
        <ecNumber evidence="3 11">4.2.3.5</ecNumber>
    </recommendedName>
    <alternativeName>
        <fullName evidence="11">5-enolpyruvylshikimate-3-phosphate phospholyase</fullName>
    </alternativeName>
</protein>
<dbReference type="PIRSF" id="PIRSF001456">
    <property type="entry name" value="Chorismate_synth"/>
    <property type="match status" value="1"/>
</dbReference>
<keyword evidence="5 11" id="KW-0285">Flavoprotein</keyword>
<dbReference type="InterPro" id="IPR020541">
    <property type="entry name" value="Chorismate_synthase_CS"/>
</dbReference>
<feature type="binding site" evidence="11">
    <location>
        <position position="327"/>
    </location>
    <ligand>
        <name>FMN</name>
        <dbReference type="ChEBI" id="CHEBI:58210"/>
    </ligand>
</feature>
<dbReference type="CDD" id="cd07304">
    <property type="entry name" value="Chorismate_synthase"/>
    <property type="match status" value="1"/>
</dbReference>
<evidence type="ECO:0000256" key="7">
    <source>
        <dbReference type="ARBA" id="ARBA00022827"/>
    </source>
</evidence>
<dbReference type="InterPro" id="IPR035904">
    <property type="entry name" value="Chorismate_synth_AroC_sf"/>
</dbReference>
<evidence type="ECO:0000313" key="13">
    <source>
        <dbReference type="Proteomes" id="UP000606889"/>
    </source>
</evidence>
<comment type="pathway">
    <text evidence="1 11">Metabolic intermediate biosynthesis; chorismate biosynthesis; chorismate from D-erythrose 4-phosphate and phosphoenolpyruvate: step 7/7.</text>
</comment>
<reference evidence="12 13" key="1">
    <citation type="submission" date="2020-08" db="EMBL/GenBank/DDBJ databases">
        <title>Genome public.</title>
        <authorList>
            <person name="Liu C."/>
            <person name="Sun Q."/>
        </authorList>
    </citation>
    <scope>NUCLEOTIDE SEQUENCE [LARGE SCALE GENOMIC DNA]</scope>
    <source>
        <strain evidence="12 13">NSJ-35</strain>
    </source>
</reference>
<keyword evidence="10 11" id="KW-0456">Lyase</keyword>
<dbReference type="PANTHER" id="PTHR21085">
    <property type="entry name" value="CHORISMATE SYNTHASE"/>
    <property type="match status" value="1"/>
</dbReference>
<organism evidence="12 13">
    <name type="scientific">Christensenella tenuis</name>
    <dbReference type="NCBI Taxonomy" id="2763033"/>
    <lineage>
        <taxon>Bacteria</taxon>
        <taxon>Bacillati</taxon>
        <taxon>Bacillota</taxon>
        <taxon>Clostridia</taxon>
        <taxon>Christensenellales</taxon>
        <taxon>Christensenellaceae</taxon>
        <taxon>Christensenella</taxon>
    </lineage>
</organism>
<comment type="catalytic activity">
    <reaction evidence="11">
        <text>5-O-(1-carboxyvinyl)-3-phosphoshikimate = chorismate + phosphate</text>
        <dbReference type="Rhea" id="RHEA:21020"/>
        <dbReference type="ChEBI" id="CHEBI:29748"/>
        <dbReference type="ChEBI" id="CHEBI:43474"/>
        <dbReference type="ChEBI" id="CHEBI:57701"/>
        <dbReference type="EC" id="4.2.3.5"/>
    </reaction>
</comment>
<evidence type="ECO:0000256" key="1">
    <source>
        <dbReference type="ARBA" id="ARBA00005044"/>
    </source>
</evidence>
<evidence type="ECO:0000256" key="8">
    <source>
        <dbReference type="ARBA" id="ARBA00022857"/>
    </source>
</evidence>
<keyword evidence="13" id="KW-1185">Reference proteome</keyword>
<sequence>MSATFGNRLKVTLFGESHSAAIGIVIDGLPAGMEINEEKIKQAMRRRAPNASIASTKRKEPDIPEIVSGYFKGKATGTPLAAFIRNQDTRSRDYEKTAALLRPGHADYTGFMKYHGANDYRGGGHFSGRLTAPLVFAGSIARQLLEREGVRIAARIQSIAEITDEGSYSFSQLEEAEIKEFAAVDSGAAEKMQEKIFEAHSNGDSVGGIIECVVDGLPVGLGEPFFGSVESRLAHMMFSVPAIKGIEFGKGFELTTMQGSEANDSPVLQDGKVSFETNYNGGIGGGITNGMPVVFRVAIRPTPSIAKEQKTVDIKAMKEAALRIHGRHDSCIVPRAVEVVKCAAALVMADLWLEVYNG</sequence>
<name>A0ABR7EB59_9FIRM</name>
<dbReference type="HAMAP" id="MF_00300">
    <property type="entry name" value="Chorismate_synth"/>
    <property type="match status" value="1"/>
</dbReference>
<keyword evidence="8 11" id="KW-0521">NADP</keyword>
<evidence type="ECO:0000256" key="10">
    <source>
        <dbReference type="ARBA" id="ARBA00023239"/>
    </source>
</evidence>
<keyword evidence="7 11" id="KW-0274">FAD</keyword>
<evidence type="ECO:0000256" key="9">
    <source>
        <dbReference type="ARBA" id="ARBA00023141"/>
    </source>
</evidence>
<dbReference type="SUPFAM" id="SSF103263">
    <property type="entry name" value="Chorismate synthase, AroC"/>
    <property type="match status" value="1"/>
</dbReference>
<dbReference type="Proteomes" id="UP000606889">
    <property type="component" value="Unassembled WGS sequence"/>
</dbReference>
<comment type="caution">
    <text evidence="11">Lacks conserved residue(s) required for the propagation of feature annotation.</text>
</comment>
<evidence type="ECO:0000313" key="12">
    <source>
        <dbReference type="EMBL" id="MBC5647017.1"/>
    </source>
</evidence>